<protein>
    <submittedName>
        <fullName evidence="6">Cold shock domain-containing protein</fullName>
    </submittedName>
</protein>
<evidence type="ECO:0000256" key="2">
    <source>
        <dbReference type="RuleBase" id="RU000408"/>
    </source>
</evidence>
<comment type="subcellular location">
    <subcellularLocation>
        <location evidence="2">Cytoplasm</location>
    </subcellularLocation>
</comment>
<dbReference type="SUPFAM" id="SSF50249">
    <property type="entry name" value="Nucleic acid-binding proteins"/>
    <property type="match status" value="1"/>
</dbReference>
<feature type="domain" description="CSD" evidence="5">
    <location>
        <begin position="1"/>
        <end position="66"/>
    </location>
</feature>
<dbReference type="EMBL" id="JAKIKU010000007">
    <property type="protein sequence ID" value="MCL1046489.1"/>
    <property type="molecule type" value="Genomic_DNA"/>
</dbReference>
<keyword evidence="7" id="KW-1185">Reference proteome</keyword>
<keyword evidence="4" id="KW-1133">Transmembrane helix</keyword>
<dbReference type="SMART" id="SM00357">
    <property type="entry name" value="CSP"/>
    <property type="match status" value="1"/>
</dbReference>
<dbReference type="Pfam" id="PF00313">
    <property type="entry name" value="CSD"/>
    <property type="match status" value="1"/>
</dbReference>
<dbReference type="InterPro" id="IPR019844">
    <property type="entry name" value="CSD_CS"/>
</dbReference>
<dbReference type="PROSITE" id="PS00352">
    <property type="entry name" value="CSD_1"/>
    <property type="match status" value="1"/>
</dbReference>
<dbReference type="Proteomes" id="UP001202134">
    <property type="component" value="Unassembled WGS sequence"/>
</dbReference>
<dbReference type="PANTHER" id="PTHR12962:SF1">
    <property type="entry name" value="COLD SHOCK DOMAIN-CONTAINING PROTEIN CG9705"/>
    <property type="match status" value="1"/>
</dbReference>
<feature type="compositionally biased region" description="Polar residues" evidence="3">
    <location>
        <begin position="81"/>
        <end position="90"/>
    </location>
</feature>
<gene>
    <name evidence="6" type="ORF">L2737_14320</name>
</gene>
<evidence type="ECO:0000256" key="1">
    <source>
        <dbReference type="ARBA" id="ARBA00022553"/>
    </source>
</evidence>
<dbReference type="InterPro" id="IPR052069">
    <property type="entry name" value="Ca-reg_mRNA-binding_domain"/>
</dbReference>
<proteinExistence type="predicted"/>
<organism evidence="6 7">
    <name type="scientific">Shewanella electrodiphila</name>
    <dbReference type="NCBI Taxonomy" id="934143"/>
    <lineage>
        <taxon>Bacteria</taxon>
        <taxon>Pseudomonadati</taxon>
        <taxon>Pseudomonadota</taxon>
        <taxon>Gammaproteobacteria</taxon>
        <taxon>Alteromonadales</taxon>
        <taxon>Shewanellaceae</taxon>
        <taxon>Shewanella</taxon>
    </lineage>
</organism>
<dbReference type="PROSITE" id="PS51857">
    <property type="entry name" value="CSD_2"/>
    <property type="match status" value="1"/>
</dbReference>
<dbReference type="PANTHER" id="PTHR12962">
    <property type="entry name" value="CALCIUM-REGULATED HEAT STABLE PROTEIN CRHSP-24-RELATED"/>
    <property type="match status" value="1"/>
</dbReference>
<dbReference type="InterPro" id="IPR011129">
    <property type="entry name" value="CSD"/>
</dbReference>
<accession>A0ABT0KRS0</accession>
<reference evidence="6 7" key="1">
    <citation type="submission" date="2022-01" db="EMBL/GenBank/DDBJ databases">
        <title>Whole genome-based taxonomy of the Shewanellaceae.</title>
        <authorList>
            <person name="Martin-Rodriguez A.J."/>
        </authorList>
    </citation>
    <scope>NUCLEOTIDE SEQUENCE [LARGE SCALE GENOMIC DNA]</scope>
    <source>
        <strain evidence="6 7">DSM 24955</strain>
    </source>
</reference>
<evidence type="ECO:0000313" key="7">
    <source>
        <dbReference type="Proteomes" id="UP001202134"/>
    </source>
</evidence>
<evidence type="ECO:0000256" key="4">
    <source>
        <dbReference type="SAM" id="Phobius"/>
    </source>
</evidence>
<sequence length="153" mass="16953">METGRLVRWNSNKGFGFIEPDEGDRDVFIHISTLKHMARKPHVGDRIEYVIEQLADGKIKAVQAQIEGVAVRTQSNKDKQQTNQSHQGQKSIKKKGPIKMQKATTASGTMSRIIIILIVIAIGRFAYQAYYDITNASEAGASGADATIQEPRK</sequence>
<dbReference type="Gene3D" id="2.40.50.140">
    <property type="entry name" value="Nucleic acid-binding proteins"/>
    <property type="match status" value="1"/>
</dbReference>
<evidence type="ECO:0000259" key="5">
    <source>
        <dbReference type="PROSITE" id="PS51857"/>
    </source>
</evidence>
<keyword evidence="4" id="KW-0812">Transmembrane</keyword>
<keyword evidence="1" id="KW-0597">Phosphoprotein</keyword>
<dbReference type="InterPro" id="IPR002059">
    <property type="entry name" value="CSP_DNA-bd"/>
</dbReference>
<evidence type="ECO:0000313" key="6">
    <source>
        <dbReference type="EMBL" id="MCL1046489.1"/>
    </source>
</evidence>
<evidence type="ECO:0000256" key="3">
    <source>
        <dbReference type="SAM" id="MobiDB-lite"/>
    </source>
</evidence>
<keyword evidence="4" id="KW-0472">Membrane</keyword>
<name>A0ABT0KRS0_9GAMM</name>
<dbReference type="CDD" id="cd04458">
    <property type="entry name" value="CSP_CDS"/>
    <property type="match status" value="1"/>
</dbReference>
<feature type="transmembrane region" description="Helical" evidence="4">
    <location>
        <begin position="109"/>
        <end position="127"/>
    </location>
</feature>
<comment type="caution">
    <text evidence="6">The sequence shown here is derived from an EMBL/GenBank/DDBJ whole genome shotgun (WGS) entry which is preliminary data.</text>
</comment>
<feature type="region of interest" description="Disordered" evidence="3">
    <location>
        <begin position="72"/>
        <end position="100"/>
    </location>
</feature>
<dbReference type="InterPro" id="IPR012340">
    <property type="entry name" value="NA-bd_OB-fold"/>
</dbReference>
<dbReference type="RefSeq" id="WP_229370777.1">
    <property type="nucleotide sequence ID" value="NZ_JAKIKU010000007.1"/>
</dbReference>